<dbReference type="Pfam" id="PF03328">
    <property type="entry name" value="HpcH_HpaI"/>
    <property type="match status" value="1"/>
</dbReference>
<evidence type="ECO:0000313" key="6">
    <source>
        <dbReference type="Proteomes" id="UP001500767"/>
    </source>
</evidence>
<sequence length="278" mass="28915">MTPGPVGPTLVALYVPGDRPERFAKAFAAGADQVIVDLEDAVAPEHKERARQAVAELLEGPLPVRVAVRPNGAGTPWHDADLAMLARATARPALRLPKVEGPSDVDRVLERLGARPGETLELTCLLESALGVEQAYAVASHADVSAVALGEADLRAELGITADAGLDWLRVRSVVAARAAGLPAPAMAVYPRLDDDAGLHASCRHGATLGLRGRAAIHPRQVPVIRDAFTPTPAEVADARLVLDALTGSAGAARLPDGRMVDEAMAAEARSVLLLVGP</sequence>
<dbReference type="RefSeq" id="WP_204911927.1">
    <property type="nucleotide sequence ID" value="NZ_BAAAYR010000001.1"/>
</dbReference>
<protein>
    <submittedName>
        <fullName evidence="5">CoA ester lyase</fullName>
    </submittedName>
</protein>
<comment type="caution">
    <text evidence="5">The sequence shown here is derived from an EMBL/GenBank/DDBJ whole genome shotgun (WGS) entry which is preliminary data.</text>
</comment>
<comment type="cofactor">
    <cofactor evidence="1">
        <name>Mg(2+)</name>
        <dbReference type="ChEBI" id="CHEBI:18420"/>
    </cofactor>
</comment>
<organism evidence="5 6">
    <name type="scientific">Microlunatus spumicola</name>
    <dbReference type="NCBI Taxonomy" id="81499"/>
    <lineage>
        <taxon>Bacteria</taxon>
        <taxon>Bacillati</taxon>
        <taxon>Actinomycetota</taxon>
        <taxon>Actinomycetes</taxon>
        <taxon>Propionibacteriales</taxon>
        <taxon>Propionibacteriaceae</taxon>
        <taxon>Microlunatus</taxon>
    </lineage>
</organism>
<dbReference type="Proteomes" id="UP001500767">
    <property type="component" value="Unassembled WGS sequence"/>
</dbReference>
<dbReference type="GO" id="GO:0016829">
    <property type="term" value="F:lyase activity"/>
    <property type="evidence" value="ECO:0007669"/>
    <property type="project" value="UniProtKB-KW"/>
</dbReference>
<dbReference type="InterPro" id="IPR040442">
    <property type="entry name" value="Pyrv_kinase-like_dom_sf"/>
</dbReference>
<dbReference type="EMBL" id="BAAAYR010000001">
    <property type="protein sequence ID" value="GAA3557129.1"/>
    <property type="molecule type" value="Genomic_DNA"/>
</dbReference>
<dbReference type="InterPro" id="IPR011206">
    <property type="entry name" value="Citrate_lyase_beta/mcl1/mcl2"/>
</dbReference>
<dbReference type="PIRSF" id="PIRSF015582">
    <property type="entry name" value="Cit_lyase_B"/>
    <property type="match status" value="1"/>
</dbReference>
<keyword evidence="5" id="KW-0456">Lyase</keyword>
<dbReference type="InterPro" id="IPR015813">
    <property type="entry name" value="Pyrv/PenolPyrv_kinase-like_dom"/>
</dbReference>
<keyword evidence="2" id="KW-0479">Metal-binding</keyword>
<accession>A0ABP6WV13</accession>
<feature type="domain" description="HpcH/HpaI aldolase/citrate lyase" evidence="4">
    <location>
        <begin position="12"/>
        <end position="219"/>
    </location>
</feature>
<keyword evidence="3" id="KW-0460">Magnesium</keyword>
<dbReference type="SUPFAM" id="SSF51621">
    <property type="entry name" value="Phosphoenolpyruvate/pyruvate domain"/>
    <property type="match status" value="1"/>
</dbReference>
<evidence type="ECO:0000259" key="4">
    <source>
        <dbReference type="Pfam" id="PF03328"/>
    </source>
</evidence>
<proteinExistence type="predicted"/>
<dbReference type="PANTHER" id="PTHR32308">
    <property type="entry name" value="LYASE BETA SUBUNIT, PUTATIVE (AFU_ORTHOLOGUE AFUA_4G13030)-RELATED"/>
    <property type="match status" value="1"/>
</dbReference>
<dbReference type="InterPro" id="IPR005000">
    <property type="entry name" value="Aldolase/citrate-lyase_domain"/>
</dbReference>
<name>A0ABP6WV13_9ACTN</name>
<dbReference type="Gene3D" id="3.20.20.60">
    <property type="entry name" value="Phosphoenolpyruvate-binding domains"/>
    <property type="match status" value="1"/>
</dbReference>
<gene>
    <name evidence="5" type="ORF">GCM10022197_10390</name>
</gene>
<reference evidence="6" key="1">
    <citation type="journal article" date="2019" name="Int. J. Syst. Evol. Microbiol.">
        <title>The Global Catalogue of Microorganisms (GCM) 10K type strain sequencing project: providing services to taxonomists for standard genome sequencing and annotation.</title>
        <authorList>
            <consortium name="The Broad Institute Genomics Platform"/>
            <consortium name="The Broad Institute Genome Sequencing Center for Infectious Disease"/>
            <person name="Wu L."/>
            <person name="Ma J."/>
        </authorList>
    </citation>
    <scope>NUCLEOTIDE SEQUENCE [LARGE SCALE GENOMIC DNA]</scope>
    <source>
        <strain evidence="6">JCM 16540</strain>
    </source>
</reference>
<evidence type="ECO:0000256" key="3">
    <source>
        <dbReference type="ARBA" id="ARBA00022842"/>
    </source>
</evidence>
<evidence type="ECO:0000313" key="5">
    <source>
        <dbReference type="EMBL" id="GAA3557129.1"/>
    </source>
</evidence>
<evidence type="ECO:0000256" key="2">
    <source>
        <dbReference type="ARBA" id="ARBA00022723"/>
    </source>
</evidence>
<keyword evidence="6" id="KW-1185">Reference proteome</keyword>
<evidence type="ECO:0000256" key="1">
    <source>
        <dbReference type="ARBA" id="ARBA00001946"/>
    </source>
</evidence>
<dbReference type="PANTHER" id="PTHR32308:SF10">
    <property type="entry name" value="CITRATE LYASE SUBUNIT BETA"/>
    <property type="match status" value="1"/>
</dbReference>